<dbReference type="GO" id="GO:0005789">
    <property type="term" value="C:endoplasmic reticulum membrane"/>
    <property type="evidence" value="ECO:0007669"/>
    <property type="project" value="TreeGrafter"/>
</dbReference>
<dbReference type="Pfam" id="PF13888">
    <property type="entry name" value="MRF_C2"/>
    <property type="match status" value="1"/>
</dbReference>
<dbReference type="PROSITE" id="PS51688">
    <property type="entry name" value="ICA"/>
    <property type="match status" value="1"/>
</dbReference>
<organism evidence="3 4">
    <name type="scientific">Mesorhabditis spiculigera</name>
    <dbReference type="NCBI Taxonomy" id="96644"/>
    <lineage>
        <taxon>Eukaryota</taxon>
        <taxon>Metazoa</taxon>
        <taxon>Ecdysozoa</taxon>
        <taxon>Nematoda</taxon>
        <taxon>Chromadorea</taxon>
        <taxon>Rhabditida</taxon>
        <taxon>Rhabditina</taxon>
        <taxon>Rhabditomorpha</taxon>
        <taxon>Rhabditoidea</taxon>
        <taxon>Rhabditidae</taxon>
        <taxon>Mesorhabditinae</taxon>
        <taxon>Mesorhabditis</taxon>
    </lineage>
</organism>
<dbReference type="InterPro" id="IPR051577">
    <property type="entry name" value="MRF-like"/>
</dbReference>
<sequence length="515" mass="58183">MIGFATNPGQFEQPDVDMNFQKNGDIMTYAGRMVVGGDKPIDKDAILSVHGNIVVSGNYCRPSDERLKENISPLDKEQAVERFKNYEIVTYDYKPEVAEAWNLDEKNKTRAGMIAQQLREVYPEAVMNNGEFLTIDENRLFYDNMLVTKELMSLTQELDKKIVDNVDELQKRIKYLMRKKQLLGSIASGLSDATSGYGDSKSYMSLSQPSLTDIKEKKSKKQCHNPTCHRNQPLCSPKLTQGTIIGLVAVMAICLLTMTTLYIMDWHNRNNSLHTVYQIPSHKSPKSDDIGTMMKSTNHWVPASQPGIEPLMGVCQQDQCQRYCCGDPTKYRPDMHMLDDDEMDVVDGLAAHQQTFEKRSVPSYPASSEATTIEILNLNVTLSDAYCYESCSKKRGRFNYYIPISSYMPTIPLLIRINAPKGKMVNNCGYLVDFQEKPCYSEQESGVSIQKAQIPYATQISDELFEVSAGSFMQSAYRFRVGYTTEACYSLGIFDEFNLVFYRTCGPPDAQPTTA</sequence>
<keyword evidence="1" id="KW-0812">Transmembrane</keyword>
<keyword evidence="1" id="KW-1133">Transmembrane helix</keyword>
<dbReference type="PANTHER" id="PTHR13029:SF18">
    <property type="entry name" value="MYELIN REGULATORY FACTOR HOMOLOG 1"/>
    <property type="match status" value="1"/>
</dbReference>
<evidence type="ECO:0000256" key="1">
    <source>
        <dbReference type="SAM" id="Phobius"/>
    </source>
</evidence>
<gene>
    <name evidence="3" type="ORF">MSPICULIGERA_LOCUS21034</name>
</gene>
<keyword evidence="4" id="KW-1185">Reference proteome</keyword>
<feature type="domain" description="Peptidase S74" evidence="2">
    <location>
        <begin position="63"/>
        <end position="162"/>
    </location>
</feature>
<dbReference type="Pfam" id="PF13884">
    <property type="entry name" value="Peptidase_S74"/>
    <property type="match status" value="1"/>
</dbReference>
<dbReference type="Gene3D" id="1.10.10.10">
    <property type="entry name" value="Winged helix-like DNA-binding domain superfamily/Winged helix DNA-binding domain"/>
    <property type="match status" value="1"/>
</dbReference>
<dbReference type="GO" id="GO:0016540">
    <property type="term" value="P:protein autoprocessing"/>
    <property type="evidence" value="ECO:0007669"/>
    <property type="project" value="InterPro"/>
</dbReference>
<reference evidence="3" key="1">
    <citation type="submission" date="2023-06" db="EMBL/GenBank/DDBJ databases">
        <authorList>
            <person name="Delattre M."/>
        </authorList>
    </citation>
    <scope>NUCLEOTIDE SEQUENCE</scope>
    <source>
        <strain evidence="3">AF72</strain>
    </source>
</reference>
<dbReference type="PANTHER" id="PTHR13029">
    <property type="match status" value="1"/>
</dbReference>
<dbReference type="InterPro" id="IPR025719">
    <property type="entry name" value="MYRF_C2"/>
</dbReference>
<dbReference type="InterPro" id="IPR026932">
    <property type="entry name" value="MYRF_ICA"/>
</dbReference>
<feature type="non-terminal residue" evidence="3">
    <location>
        <position position="1"/>
    </location>
</feature>
<protein>
    <recommendedName>
        <fullName evidence="2">Peptidase S74 domain-containing protein</fullName>
    </recommendedName>
</protein>
<keyword evidence="1" id="KW-0472">Membrane</keyword>
<dbReference type="GO" id="GO:0045893">
    <property type="term" value="P:positive regulation of DNA-templated transcription"/>
    <property type="evidence" value="ECO:0007669"/>
    <property type="project" value="TreeGrafter"/>
</dbReference>
<dbReference type="EMBL" id="CATQJA010002665">
    <property type="protein sequence ID" value="CAJ0582904.1"/>
    <property type="molecule type" value="Genomic_DNA"/>
</dbReference>
<accession>A0AA36G9F2</accession>
<evidence type="ECO:0000313" key="3">
    <source>
        <dbReference type="EMBL" id="CAJ0582904.1"/>
    </source>
</evidence>
<evidence type="ECO:0000313" key="4">
    <source>
        <dbReference type="Proteomes" id="UP001177023"/>
    </source>
</evidence>
<dbReference type="InterPro" id="IPR036388">
    <property type="entry name" value="WH-like_DNA-bd_sf"/>
</dbReference>
<proteinExistence type="predicted"/>
<dbReference type="InterPro" id="IPR030392">
    <property type="entry name" value="S74_ICA"/>
</dbReference>
<feature type="transmembrane region" description="Helical" evidence="1">
    <location>
        <begin position="244"/>
        <end position="264"/>
    </location>
</feature>
<dbReference type="Proteomes" id="UP001177023">
    <property type="component" value="Unassembled WGS sequence"/>
</dbReference>
<dbReference type="AlphaFoldDB" id="A0AA36G9F2"/>
<dbReference type="GO" id="GO:0005634">
    <property type="term" value="C:nucleus"/>
    <property type="evidence" value="ECO:0007669"/>
    <property type="project" value="TreeGrafter"/>
</dbReference>
<dbReference type="Pfam" id="PF13887">
    <property type="entry name" value="MYRF_ICA"/>
    <property type="match status" value="1"/>
</dbReference>
<comment type="caution">
    <text evidence="3">The sequence shown here is derived from an EMBL/GenBank/DDBJ whole genome shotgun (WGS) entry which is preliminary data.</text>
</comment>
<evidence type="ECO:0000259" key="2">
    <source>
        <dbReference type="PROSITE" id="PS51688"/>
    </source>
</evidence>
<dbReference type="GO" id="GO:0003700">
    <property type="term" value="F:DNA-binding transcription factor activity"/>
    <property type="evidence" value="ECO:0007669"/>
    <property type="project" value="TreeGrafter"/>
</dbReference>
<dbReference type="GO" id="GO:0043565">
    <property type="term" value="F:sequence-specific DNA binding"/>
    <property type="evidence" value="ECO:0007669"/>
    <property type="project" value="TreeGrafter"/>
</dbReference>
<name>A0AA36G9F2_9BILA</name>